<reference evidence="2" key="1">
    <citation type="submission" date="2020-12" db="EMBL/GenBank/DDBJ databases">
        <authorList>
            <person name="Iha C."/>
        </authorList>
    </citation>
    <scope>NUCLEOTIDE SEQUENCE</scope>
</reference>
<name>A0A8S1INC1_9CHLO</name>
<gene>
    <name evidence="2" type="ORF">OSTQU699_LOCUS1961</name>
</gene>
<dbReference type="AlphaFoldDB" id="A0A8S1INC1"/>
<evidence type="ECO:0000313" key="3">
    <source>
        <dbReference type="Proteomes" id="UP000708148"/>
    </source>
</evidence>
<proteinExistence type="predicted"/>
<feature type="compositionally biased region" description="Polar residues" evidence="1">
    <location>
        <begin position="9"/>
        <end position="39"/>
    </location>
</feature>
<dbReference type="EMBL" id="CAJHUC010000513">
    <property type="protein sequence ID" value="CAD7696600.1"/>
    <property type="molecule type" value="Genomic_DNA"/>
</dbReference>
<sequence>MELDGPGILSSSGASYFHQYDNSSGSQFPPSPMRSNLDSSRYDGRDFPASTDCDSSPDGSHLQHDFTGFSFTNYDMLVQANREKINKIRAEFGESMEEATPQSSDDESNNTRKTV</sequence>
<protein>
    <submittedName>
        <fullName evidence="2">Uncharacterized protein</fullName>
    </submittedName>
</protein>
<evidence type="ECO:0000313" key="2">
    <source>
        <dbReference type="EMBL" id="CAD7696600.1"/>
    </source>
</evidence>
<dbReference type="Proteomes" id="UP000708148">
    <property type="component" value="Unassembled WGS sequence"/>
</dbReference>
<evidence type="ECO:0000256" key="1">
    <source>
        <dbReference type="SAM" id="MobiDB-lite"/>
    </source>
</evidence>
<organism evidence="2 3">
    <name type="scientific">Ostreobium quekettii</name>
    <dbReference type="NCBI Taxonomy" id="121088"/>
    <lineage>
        <taxon>Eukaryota</taxon>
        <taxon>Viridiplantae</taxon>
        <taxon>Chlorophyta</taxon>
        <taxon>core chlorophytes</taxon>
        <taxon>Ulvophyceae</taxon>
        <taxon>TCBD clade</taxon>
        <taxon>Bryopsidales</taxon>
        <taxon>Ostreobineae</taxon>
        <taxon>Ostreobiaceae</taxon>
        <taxon>Ostreobium</taxon>
    </lineage>
</organism>
<feature type="region of interest" description="Disordered" evidence="1">
    <location>
        <begin position="1"/>
        <end position="60"/>
    </location>
</feature>
<keyword evidence="3" id="KW-1185">Reference proteome</keyword>
<comment type="caution">
    <text evidence="2">The sequence shown here is derived from an EMBL/GenBank/DDBJ whole genome shotgun (WGS) entry which is preliminary data.</text>
</comment>
<accession>A0A8S1INC1</accession>
<feature type="region of interest" description="Disordered" evidence="1">
    <location>
        <begin position="91"/>
        <end position="115"/>
    </location>
</feature>